<evidence type="ECO:0000259" key="6">
    <source>
        <dbReference type="PROSITE" id="PS50850"/>
    </source>
</evidence>
<dbReference type="CDD" id="cd17330">
    <property type="entry name" value="MFS_SLC46_TetA_like"/>
    <property type="match status" value="1"/>
</dbReference>
<keyword evidence="3 5" id="KW-1133">Transmembrane helix</keyword>
<comment type="subcellular location">
    <subcellularLocation>
        <location evidence="1">Membrane</location>
        <topology evidence="1">Multi-pass membrane protein</topology>
    </subcellularLocation>
</comment>
<dbReference type="PANTHER" id="PTHR23546">
    <property type="entry name" value="TRANSPORT PROTEIN"/>
    <property type="match status" value="1"/>
</dbReference>
<dbReference type="InterPro" id="IPR011701">
    <property type="entry name" value="MFS"/>
</dbReference>
<feature type="transmembrane region" description="Helical" evidence="5">
    <location>
        <begin position="31"/>
        <end position="52"/>
    </location>
</feature>
<feature type="transmembrane region" description="Helical" evidence="5">
    <location>
        <begin position="408"/>
        <end position="425"/>
    </location>
</feature>
<dbReference type="InterPro" id="IPR036259">
    <property type="entry name" value="MFS_trans_sf"/>
</dbReference>
<feature type="transmembrane region" description="Helical" evidence="5">
    <location>
        <begin position="125"/>
        <end position="145"/>
    </location>
</feature>
<protein>
    <submittedName>
        <fullName evidence="7">MFS transporter</fullName>
    </submittedName>
</protein>
<feature type="transmembrane region" description="Helical" evidence="5">
    <location>
        <begin position="96"/>
        <end position="119"/>
    </location>
</feature>
<dbReference type="AlphaFoldDB" id="A0A975FYQ9"/>
<proteinExistence type="predicted"/>
<evidence type="ECO:0000256" key="3">
    <source>
        <dbReference type="ARBA" id="ARBA00022989"/>
    </source>
</evidence>
<dbReference type="InterPro" id="IPR020846">
    <property type="entry name" value="MFS_dom"/>
</dbReference>
<feature type="transmembrane region" description="Helical" evidence="5">
    <location>
        <begin position="199"/>
        <end position="217"/>
    </location>
</feature>
<dbReference type="SUPFAM" id="SSF103473">
    <property type="entry name" value="MFS general substrate transporter"/>
    <property type="match status" value="1"/>
</dbReference>
<gene>
    <name evidence="7" type="ORF">KCG34_17050</name>
</gene>
<dbReference type="Proteomes" id="UP000676409">
    <property type="component" value="Chromosome"/>
</dbReference>
<evidence type="ECO:0000256" key="5">
    <source>
        <dbReference type="SAM" id="Phobius"/>
    </source>
</evidence>
<dbReference type="EMBL" id="CP073078">
    <property type="protein sequence ID" value="QUD86771.1"/>
    <property type="molecule type" value="Genomic_DNA"/>
</dbReference>
<dbReference type="GO" id="GO:0016020">
    <property type="term" value="C:membrane"/>
    <property type="evidence" value="ECO:0007669"/>
    <property type="project" value="UniProtKB-SubCell"/>
</dbReference>
<organism evidence="7 8">
    <name type="scientific">Phenylobacterium montanum</name>
    <dbReference type="NCBI Taxonomy" id="2823693"/>
    <lineage>
        <taxon>Bacteria</taxon>
        <taxon>Pseudomonadati</taxon>
        <taxon>Pseudomonadota</taxon>
        <taxon>Alphaproteobacteria</taxon>
        <taxon>Caulobacterales</taxon>
        <taxon>Caulobacteraceae</taxon>
        <taxon>Phenylobacterium</taxon>
    </lineage>
</organism>
<dbReference type="PRINTS" id="PR01035">
    <property type="entry name" value="TCRTETA"/>
</dbReference>
<keyword evidence="2 5" id="KW-0812">Transmembrane</keyword>
<evidence type="ECO:0000313" key="8">
    <source>
        <dbReference type="Proteomes" id="UP000676409"/>
    </source>
</evidence>
<sequence length="457" mass="48157">MNRPSTLPPGAQGGTATEAGSIDGQVRSRSFAILFCVSVITAVGNTGMQSVLPAIGRTIGIPDPMVAAIFSLSALLWAISSPIWARASDRHGRKPLILLGLAGFALSMVLCSVVVGAGLRHLATPMVIFVFFLLARAQFGLFGSAANPATQAYVAERTTREERTQWMSTLAGAFGLGTIIGPLIATLFVLPIVGLAGPMLAFALMAVAMLAAVVRWLPEERRAPPPKGKEPAHLALDPVPPMKPQALWRDPRLVPFLAYGFLVAVCQTAMGQTLGFLIIDKTHESPSAALNYIRMAMMMGAIAGLLAQWGLIRMFRMSPRHLLRWGVCLAAAGNLITAFAPDYWTVVLAYTLCSLGFSFARPGFTAGASLSVPQEDQARAAGAIAAVNGVNVVLAPLFVKLYEMVPPAPFLLCAAVLVGLAVFAYSNGALRRAGEAATSEDEATISILEKSEEAGSA</sequence>
<keyword evidence="8" id="KW-1185">Reference proteome</keyword>
<dbReference type="Pfam" id="PF07690">
    <property type="entry name" value="MFS_1"/>
    <property type="match status" value="1"/>
</dbReference>
<reference evidence="7" key="1">
    <citation type="submission" date="2021-04" db="EMBL/GenBank/DDBJ databases">
        <title>The complete genome sequence of Caulobacter sp. S6.</title>
        <authorList>
            <person name="Tang Y."/>
            <person name="Ouyang W."/>
            <person name="Liu Q."/>
            <person name="Huang B."/>
            <person name="Guo Z."/>
            <person name="Lei P."/>
        </authorList>
    </citation>
    <scope>NUCLEOTIDE SEQUENCE</scope>
    <source>
        <strain evidence="7">S6</strain>
    </source>
</reference>
<keyword evidence="4 5" id="KW-0472">Membrane</keyword>
<evidence type="ECO:0000256" key="2">
    <source>
        <dbReference type="ARBA" id="ARBA00022692"/>
    </source>
</evidence>
<dbReference type="GO" id="GO:0022857">
    <property type="term" value="F:transmembrane transporter activity"/>
    <property type="evidence" value="ECO:0007669"/>
    <property type="project" value="InterPro"/>
</dbReference>
<feature type="transmembrane region" description="Helical" evidence="5">
    <location>
        <begin position="64"/>
        <end position="84"/>
    </location>
</feature>
<dbReference type="InterPro" id="IPR001958">
    <property type="entry name" value="Tet-R_TetA/multi-R_MdtG-like"/>
</dbReference>
<dbReference type="KEGG" id="caul:KCG34_17050"/>
<feature type="transmembrane region" description="Helical" evidence="5">
    <location>
        <begin position="166"/>
        <end position="193"/>
    </location>
</feature>
<dbReference type="PANTHER" id="PTHR23546:SF1">
    <property type="entry name" value="MEMBRANE PROTEIN"/>
    <property type="match status" value="1"/>
</dbReference>
<dbReference type="RefSeq" id="WP_211936823.1">
    <property type="nucleotide sequence ID" value="NZ_CP073078.1"/>
</dbReference>
<name>A0A975FYQ9_9CAUL</name>
<feature type="domain" description="Major facilitator superfamily (MFS) profile" evidence="6">
    <location>
        <begin position="30"/>
        <end position="432"/>
    </location>
</feature>
<evidence type="ECO:0000256" key="1">
    <source>
        <dbReference type="ARBA" id="ARBA00004141"/>
    </source>
</evidence>
<feature type="transmembrane region" description="Helical" evidence="5">
    <location>
        <begin position="256"/>
        <end position="279"/>
    </location>
</feature>
<accession>A0A975FYQ9</accession>
<evidence type="ECO:0000313" key="7">
    <source>
        <dbReference type="EMBL" id="QUD86771.1"/>
    </source>
</evidence>
<feature type="transmembrane region" description="Helical" evidence="5">
    <location>
        <begin position="322"/>
        <end position="341"/>
    </location>
</feature>
<feature type="transmembrane region" description="Helical" evidence="5">
    <location>
        <begin position="291"/>
        <end position="310"/>
    </location>
</feature>
<dbReference type="PROSITE" id="PS50850">
    <property type="entry name" value="MFS"/>
    <property type="match status" value="1"/>
</dbReference>
<dbReference type="Gene3D" id="1.20.1250.20">
    <property type="entry name" value="MFS general substrate transporter like domains"/>
    <property type="match status" value="1"/>
</dbReference>
<evidence type="ECO:0000256" key="4">
    <source>
        <dbReference type="ARBA" id="ARBA00023136"/>
    </source>
</evidence>